<organism evidence="1 2">
    <name type="scientific">Irpex rosettiformis</name>
    <dbReference type="NCBI Taxonomy" id="378272"/>
    <lineage>
        <taxon>Eukaryota</taxon>
        <taxon>Fungi</taxon>
        <taxon>Dikarya</taxon>
        <taxon>Basidiomycota</taxon>
        <taxon>Agaricomycotina</taxon>
        <taxon>Agaricomycetes</taxon>
        <taxon>Polyporales</taxon>
        <taxon>Irpicaceae</taxon>
        <taxon>Irpex</taxon>
    </lineage>
</organism>
<dbReference type="Proteomes" id="UP001055072">
    <property type="component" value="Unassembled WGS sequence"/>
</dbReference>
<evidence type="ECO:0000313" key="2">
    <source>
        <dbReference type="Proteomes" id="UP001055072"/>
    </source>
</evidence>
<dbReference type="EMBL" id="MU274915">
    <property type="protein sequence ID" value="KAI0087932.1"/>
    <property type="molecule type" value="Genomic_DNA"/>
</dbReference>
<evidence type="ECO:0000313" key="1">
    <source>
        <dbReference type="EMBL" id="KAI0087932.1"/>
    </source>
</evidence>
<gene>
    <name evidence="1" type="ORF">BDY19DRAFT_891941</name>
</gene>
<reference evidence="1" key="1">
    <citation type="journal article" date="2021" name="Environ. Microbiol.">
        <title>Gene family expansions and transcriptome signatures uncover fungal adaptations to wood decay.</title>
        <authorList>
            <person name="Hage H."/>
            <person name="Miyauchi S."/>
            <person name="Viragh M."/>
            <person name="Drula E."/>
            <person name="Min B."/>
            <person name="Chaduli D."/>
            <person name="Navarro D."/>
            <person name="Favel A."/>
            <person name="Norest M."/>
            <person name="Lesage-Meessen L."/>
            <person name="Balint B."/>
            <person name="Merenyi Z."/>
            <person name="de Eugenio L."/>
            <person name="Morin E."/>
            <person name="Martinez A.T."/>
            <person name="Baldrian P."/>
            <person name="Stursova M."/>
            <person name="Martinez M.J."/>
            <person name="Novotny C."/>
            <person name="Magnuson J.K."/>
            <person name="Spatafora J.W."/>
            <person name="Maurice S."/>
            <person name="Pangilinan J."/>
            <person name="Andreopoulos W."/>
            <person name="LaButti K."/>
            <person name="Hundley H."/>
            <person name="Na H."/>
            <person name="Kuo A."/>
            <person name="Barry K."/>
            <person name="Lipzen A."/>
            <person name="Henrissat B."/>
            <person name="Riley R."/>
            <person name="Ahrendt S."/>
            <person name="Nagy L.G."/>
            <person name="Grigoriev I.V."/>
            <person name="Martin F."/>
            <person name="Rosso M.N."/>
        </authorList>
    </citation>
    <scope>NUCLEOTIDE SEQUENCE</scope>
    <source>
        <strain evidence="1">CBS 384.51</strain>
    </source>
</reference>
<proteinExistence type="predicted"/>
<protein>
    <submittedName>
        <fullName evidence="1">Uncharacterized protein</fullName>
    </submittedName>
</protein>
<comment type="caution">
    <text evidence="1">The sequence shown here is derived from an EMBL/GenBank/DDBJ whole genome shotgun (WGS) entry which is preliminary data.</text>
</comment>
<name>A0ACB8U0Q6_9APHY</name>
<keyword evidence="2" id="KW-1185">Reference proteome</keyword>
<accession>A0ACB8U0Q6</accession>
<sequence>MEPPEEFPSAVGSPDGSESAPESVDDSQLTIRIPNPKMYMARQSQWKGRRGKPRCDHCRMNNLKCDRVLPTCNHCAWANGRECKYTPLPTPAHRGIPRCDRCRIKNLKCDRNLPVCNHCAEENETDCNYTPKKRHKVPSDHITTRDRPVAPYAAKTAAFLVSDMPSGSGPHGENTGHGTGRNHVFESEIRTEPQIRQYIPPHSPALYEGEENPDTHTNDYAYQQASNDGNFTWVHSLSLYRPMVQGMIVTTPHIDPWTHTAFSPLPDSVLKALNSVNAIEMPTRHAFDEALNRFVNGLSPELRETATFPPEVYADLARAVSEGLVAELPTRLRVWATCHHARAGSRKNHLILLPRDAFFNMNPADEEKLRANYIVRTDGEAGAIADKAQENPSSALEAAAVFERVPVHNQIYDVLVYTHRNHGTSSTMLFEARRMGIATITWPMVEMFLRLCPMCKMRAKGQASRAAAAAAAAAAANGDDESSGSGTTRATKR</sequence>